<evidence type="ECO:0000256" key="6">
    <source>
        <dbReference type="ARBA" id="ARBA00022692"/>
    </source>
</evidence>
<keyword evidence="11" id="KW-0966">Cell projection</keyword>
<keyword evidence="9 10" id="KW-0472">Membrane</keyword>
<keyword evidence="11" id="KW-0282">Flagellum</keyword>
<comment type="subcellular location">
    <subcellularLocation>
        <location evidence="10">Cell inner membrane</location>
    </subcellularLocation>
    <subcellularLocation>
        <location evidence="2">Cell membrane</location>
        <topology evidence="2">Single-pass membrane protein</topology>
    </subcellularLocation>
</comment>
<keyword evidence="8 10" id="KW-1133">Transmembrane helix</keyword>
<keyword evidence="5 10" id="KW-0145">Chemotaxis</keyword>
<proteinExistence type="inferred from homology"/>
<dbReference type="Pfam" id="PF03748">
    <property type="entry name" value="FliL"/>
    <property type="match status" value="1"/>
</dbReference>
<dbReference type="EMBL" id="FPAJ01000003">
    <property type="protein sequence ID" value="SFS87721.1"/>
    <property type="molecule type" value="Genomic_DNA"/>
</dbReference>
<evidence type="ECO:0000256" key="5">
    <source>
        <dbReference type="ARBA" id="ARBA00022500"/>
    </source>
</evidence>
<dbReference type="GO" id="GO:0009425">
    <property type="term" value="C:bacterial-type flagellum basal body"/>
    <property type="evidence" value="ECO:0007669"/>
    <property type="project" value="InterPro"/>
</dbReference>
<evidence type="ECO:0000313" key="11">
    <source>
        <dbReference type="EMBL" id="SFS87721.1"/>
    </source>
</evidence>
<protein>
    <recommendedName>
        <fullName evidence="10">Flagellar protein FliL</fullName>
    </recommendedName>
</protein>
<evidence type="ECO:0000256" key="10">
    <source>
        <dbReference type="RuleBase" id="RU364125"/>
    </source>
</evidence>
<dbReference type="InterPro" id="IPR005503">
    <property type="entry name" value="FliL"/>
</dbReference>
<keyword evidence="11" id="KW-0969">Cilium</keyword>
<dbReference type="OrthoDB" id="7619358at2"/>
<dbReference type="PANTHER" id="PTHR35091">
    <property type="entry name" value="FLAGELLAR PROTEIN FLIL"/>
    <property type="match status" value="1"/>
</dbReference>
<dbReference type="AlphaFoldDB" id="A0A1I6TEV6"/>
<gene>
    <name evidence="11" type="ORF">SAMN04488040_2215</name>
</gene>
<dbReference type="Proteomes" id="UP000199239">
    <property type="component" value="Unassembled WGS sequence"/>
</dbReference>
<dbReference type="GO" id="GO:0071978">
    <property type="term" value="P:bacterial-type flagellum-dependent swarming motility"/>
    <property type="evidence" value="ECO:0007669"/>
    <property type="project" value="TreeGrafter"/>
</dbReference>
<reference evidence="12" key="1">
    <citation type="submission" date="2016-10" db="EMBL/GenBank/DDBJ databases">
        <authorList>
            <person name="Varghese N."/>
            <person name="Submissions S."/>
        </authorList>
    </citation>
    <scope>NUCLEOTIDE SEQUENCE [LARGE SCALE GENOMIC DNA]</scope>
    <source>
        <strain evidence="12">DSM 23422</strain>
    </source>
</reference>
<dbReference type="GO" id="GO:0006935">
    <property type="term" value="P:chemotaxis"/>
    <property type="evidence" value="ECO:0007669"/>
    <property type="project" value="UniProtKB-KW"/>
</dbReference>
<keyword evidence="6 10" id="KW-0812">Transmembrane</keyword>
<comment type="similarity">
    <text evidence="3 10">Belongs to the FliL family.</text>
</comment>
<evidence type="ECO:0000256" key="9">
    <source>
        <dbReference type="ARBA" id="ARBA00023136"/>
    </source>
</evidence>
<accession>A0A1I6TEV6</accession>
<keyword evidence="10" id="KW-0997">Cell inner membrane</keyword>
<keyword evidence="4" id="KW-1003">Cell membrane</keyword>
<dbReference type="STRING" id="394264.SAMN04488040_2215"/>
<dbReference type="RefSeq" id="WP_093916412.1">
    <property type="nucleotide sequence ID" value="NZ_FPAJ01000003.1"/>
</dbReference>
<evidence type="ECO:0000313" key="12">
    <source>
        <dbReference type="Proteomes" id="UP000199239"/>
    </source>
</evidence>
<keyword evidence="12" id="KW-1185">Reference proteome</keyword>
<evidence type="ECO:0000256" key="1">
    <source>
        <dbReference type="ARBA" id="ARBA00002254"/>
    </source>
</evidence>
<feature type="transmembrane region" description="Helical" evidence="10">
    <location>
        <begin position="20"/>
        <end position="39"/>
    </location>
</feature>
<keyword evidence="7 10" id="KW-0283">Flagellar rotation</keyword>
<name>A0A1I6TEV6_9RHOB</name>
<evidence type="ECO:0000256" key="7">
    <source>
        <dbReference type="ARBA" id="ARBA00022779"/>
    </source>
</evidence>
<evidence type="ECO:0000256" key="4">
    <source>
        <dbReference type="ARBA" id="ARBA00022475"/>
    </source>
</evidence>
<evidence type="ECO:0000256" key="3">
    <source>
        <dbReference type="ARBA" id="ARBA00008281"/>
    </source>
</evidence>
<comment type="function">
    <text evidence="1 10">Controls the rotational direction of flagella during chemotaxis.</text>
</comment>
<dbReference type="PANTHER" id="PTHR35091:SF2">
    <property type="entry name" value="FLAGELLAR PROTEIN FLIL"/>
    <property type="match status" value="1"/>
</dbReference>
<evidence type="ECO:0000256" key="8">
    <source>
        <dbReference type="ARBA" id="ARBA00022989"/>
    </source>
</evidence>
<evidence type="ECO:0000256" key="2">
    <source>
        <dbReference type="ARBA" id="ARBA00004162"/>
    </source>
</evidence>
<organism evidence="11 12">
    <name type="scientific">Sulfitobacter marinus</name>
    <dbReference type="NCBI Taxonomy" id="394264"/>
    <lineage>
        <taxon>Bacteria</taxon>
        <taxon>Pseudomonadati</taxon>
        <taxon>Pseudomonadota</taxon>
        <taxon>Alphaproteobacteria</taxon>
        <taxon>Rhodobacterales</taxon>
        <taxon>Roseobacteraceae</taxon>
        <taxon>Sulfitobacter</taxon>
    </lineage>
</organism>
<sequence>MTQTDSEEAEAEPKKSKLPLILSVVLALVGGGAGFYLTWSGTILGAAPDDSAEVEEEGISPIDDVAYIPIEPLVISLRKPSKSKHLRFRAQLEVPSRYQADVEKLIPRVTDVLNTYLRAVRVEDFDDPAILVRLRTQMLYRVEMVLGEDRVNRLLVMEFVFT</sequence>
<dbReference type="GO" id="GO:0005886">
    <property type="term" value="C:plasma membrane"/>
    <property type="evidence" value="ECO:0007669"/>
    <property type="project" value="UniProtKB-SubCell"/>
</dbReference>